<sequence>MSVPIRPALPAWLVNIQKTDVPHGHRSTVRDIGGQKERLSLPSGEVHGKDISGGALQGDGSATVSARSRCTGFFPVP</sequence>
<dbReference type="AlphaFoldDB" id="A0A239KXV0"/>
<dbReference type="Proteomes" id="UP000198282">
    <property type="component" value="Unassembled WGS sequence"/>
</dbReference>
<dbReference type="EMBL" id="FZOD01000029">
    <property type="protein sequence ID" value="SNT22329.1"/>
    <property type="molecule type" value="Genomic_DNA"/>
</dbReference>
<accession>A0A239KXV0</accession>
<evidence type="ECO:0000313" key="2">
    <source>
        <dbReference type="EMBL" id="SNT22329.1"/>
    </source>
</evidence>
<name>A0A239KXV0_9ACTN</name>
<feature type="region of interest" description="Disordered" evidence="1">
    <location>
        <begin position="23"/>
        <end position="62"/>
    </location>
</feature>
<proteinExistence type="predicted"/>
<protein>
    <submittedName>
        <fullName evidence="2">Uncharacterized protein</fullName>
    </submittedName>
</protein>
<evidence type="ECO:0000256" key="1">
    <source>
        <dbReference type="SAM" id="MobiDB-lite"/>
    </source>
</evidence>
<organism evidence="2 3">
    <name type="scientific">Streptosporangium subroseum</name>
    <dbReference type="NCBI Taxonomy" id="106412"/>
    <lineage>
        <taxon>Bacteria</taxon>
        <taxon>Bacillati</taxon>
        <taxon>Actinomycetota</taxon>
        <taxon>Actinomycetes</taxon>
        <taxon>Streptosporangiales</taxon>
        <taxon>Streptosporangiaceae</taxon>
        <taxon>Streptosporangium</taxon>
    </lineage>
</organism>
<gene>
    <name evidence="2" type="ORF">SAMN05216276_102936</name>
</gene>
<evidence type="ECO:0000313" key="3">
    <source>
        <dbReference type="Proteomes" id="UP000198282"/>
    </source>
</evidence>
<reference evidence="2 3" key="1">
    <citation type="submission" date="2017-06" db="EMBL/GenBank/DDBJ databases">
        <authorList>
            <person name="Kim H.J."/>
            <person name="Triplett B.A."/>
        </authorList>
    </citation>
    <scope>NUCLEOTIDE SEQUENCE [LARGE SCALE GENOMIC DNA]</scope>
    <source>
        <strain evidence="2 3">CGMCC 4.2132</strain>
    </source>
</reference>
<keyword evidence="3" id="KW-1185">Reference proteome</keyword>